<evidence type="ECO:0000313" key="2">
    <source>
        <dbReference type="Proteomes" id="UP000023152"/>
    </source>
</evidence>
<proteinExistence type="predicted"/>
<dbReference type="AlphaFoldDB" id="X6P6L2"/>
<protein>
    <submittedName>
        <fullName evidence="1">Uncharacterized protein</fullName>
    </submittedName>
</protein>
<reference evidence="1 2" key="1">
    <citation type="journal article" date="2013" name="Curr. Biol.">
        <title>The Genome of the Foraminiferan Reticulomyxa filosa.</title>
        <authorList>
            <person name="Glockner G."/>
            <person name="Hulsmann N."/>
            <person name="Schleicher M."/>
            <person name="Noegel A.A."/>
            <person name="Eichinger L."/>
            <person name="Gallinger C."/>
            <person name="Pawlowski J."/>
            <person name="Sierra R."/>
            <person name="Euteneuer U."/>
            <person name="Pillet L."/>
            <person name="Moustafa A."/>
            <person name="Platzer M."/>
            <person name="Groth M."/>
            <person name="Szafranski K."/>
            <person name="Schliwa M."/>
        </authorList>
    </citation>
    <scope>NUCLEOTIDE SEQUENCE [LARGE SCALE GENOMIC DNA]</scope>
</reference>
<comment type="caution">
    <text evidence="1">The sequence shown here is derived from an EMBL/GenBank/DDBJ whole genome shotgun (WGS) entry which is preliminary data.</text>
</comment>
<dbReference type="EMBL" id="ASPP01002804">
    <property type="protein sequence ID" value="ETO34175.1"/>
    <property type="molecule type" value="Genomic_DNA"/>
</dbReference>
<sequence length="123" mass="14688">MESKNGTVYNSDSIETQKKKKKRIWNHHLLELYLVKCHEQYKFGSRNVKEYFRRSGVPPKLVEEVFEEYYRKRGYIEVSFLDSDSHPCDLYDFRVDWTRLQCQVVGVNNSTDISEAKGKRTNQ</sequence>
<gene>
    <name evidence="1" type="ORF">RFI_02920</name>
</gene>
<name>X6P6L2_RETFI</name>
<keyword evidence="2" id="KW-1185">Reference proteome</keyword>
<accession>X6P6L2</accession>
<evidence type="ECO:0000313" key="1">
    <source>
        <dbReference type="EMBL" id="ETO34175.1"/>
    </source>
</evidence>
<feature type="non-terminal residue" evidence="1">
    <location>
        <position position="123"/>
    </location>
</feature>
<dbReference type="Proteomes" id="UP000023152">
    <property type="component" value="Unassembled WGS sequence"/>
</dbReference>
<organism evidence="1 2">
    <name type="scientific">Reticulomyxa filosa</name>
    <dbReference type="NCBI Taxonomy" id="46433"/>
    <lineage>
        <taxon>Eukaryota</taxon>
        <taxon>Sar</taxon>
        <taxon>Rhizaria</taxon>
        <taxon>Retaria</taxon>
        <taxon>Foraminifera</taxon>
        <taxon>Monothalamids</taxon>
        <taxon>Reticulomyxidae</taxon>
        <taxon>Reticulomyxa</taxon>
    </lineage>
</organism>